<reference evidence="2" key="1">
    <citation type="submission" date="2020-07" db="EMBL/GenBank/DDBJ databases">
        <authorList>
            <person name="Lin J."/>
        </authorList>
    </citation>
    <scope>NUCLEOTIDE SEQUENCE</scope>
</reference>
<evidence type="ECO:0000256" key="1">
    <source>
        <dbReference type="SAM" id="MobiDB-lite"/>
    </source>
</evidence>
<feature type="region of interest" description="Disordered" evidence="1">
    <location>
        <begin position="45"/>
        <end position="101"/>
    </location>
</feature>
<dbReference type="GO" id="GO:0071218">
    <property type="term" value="P:cellular response to misfolded protein"/>
    <property type="evidence" value="ECO:0007669"/>
    <property type="project" value="TreeGrafter"/>
</dbReference>
<dbReference type="PANTHER" id="PTHR43908:SF3">
    <property type="entry name" value="AT29763P-RELATED"/>
    <property type="match status" value="1"/>
</dbReference>
<gene>
    <name evidence="2" type="ORF">CB5_LOCUS6866</name>
</gene>
<sequence>MDGNKDEAVKCLRIGKEALQSGDRARALKFLSKARRLDPSLPVDALLSTAASADADADPSPPPPPPPPPDTSRPTSPPSSGTASAAKARARARARARAGAGAGAGLGLRLRMMRRRASRTCAGPTASSPEGASRQEPGARRRGGLQGGVEGVPVPQRRREPQEVRPHRLGGARAPPSPARHGSHGFNGFYEADFDADEIFRNFFFGGMAPAAATPFGTFHFRAGGGMGARGMHGGGAAGSAATSNSKLLMLIQILPIILFLLLNFLPSSDPSTLSPALTLTSTSSRLRTACPTLSSRGPSSRRNIRTIARSVPPWSKASRGSTSEYSGRIAGPSCRGGSGVGMKRWCTATGFGNSSRPQHNHSCSRLTRKC</sequence>
<feature type="compositionally biased region" description="Pro residues" evidence="1">
    <location>
        <begin position="59"/>
        <end position="77"/>
    </location>
</feature>
<feature type="compositionally biased region" description="Low complexity" evidence="1">
    <location>
        <begin position="78"/>
        <end position="87"/>
    </location>
</feature>
<protein>
    <submittedName>
        <fullName evidence="2">Uncharacterized protein</fullName>
    </submittedName>
</protein>
<dbReference type="GO" id="GO:0005789">
    <property type="term" value="C:endoplasmic reticulum membrane"/>
    <property type="evidence" value="ECO:0007669"/>
    <property type="project" value="TreeGrafter"/>
</dbReference>
<feature type="region of interest" description="Disordered" evidence="1">
    <location>
        <begin position="116"/>
        <end position="184"/>
    </location>
</feature>
<name>A0A6V7NYN1_ANACO</name>
<dbReference type="EMBL" id="LR862143">
    <property type="protein sequence ID" value="CAD1823655.1"/>
    <property type="molecule type" value="Genomic_DNA"/>
</dbReference>
<dbReference type="AlphaFoldDB" id="A0A6V7NYN1"/>
<accession>A0A6V7NYN1</accession>
<dbReference type="PANTHER" id="PTHR43908">
    <property type="entry name" value="AT29763P-RELATED"/>
    <property type="match status" value="1"/>
</dbReference>
<organism evidence="2">
    <name type="scientific">Ananas comosus var. bracteatus</name>
    <name type="common">red pineapple</name>
    <dbReference type="NCBI Taxonomy" id="296719"/>
    <lineage>
        <taxon>Eukaryota</taxon>
        <taxon>Viridiplantae</taxon>
        <taxon>Streptophyta</taxon>
        <taxon>Embryophyta</taxon>
        <taxon>Tracheophyta</taxon>
        <taxon>Spermatophyta</taxon>
        <taxon>Magnoliopsida</taxon>
        <taxon>Liliopsida</taxon>
        <taxon>Poales</taxon>
        <taxon>Bromeliaceae</taxon>
        <taxon>Bromelioideae</taxon>
        <taxon>Ananas</taxon>
    </lineage>
</organism>
<evidence type="ECO:0000313" key="2">
    <source>
        <dbReference type="EMBL" id="CAD1823655.1"/>
    </source>
</evidence>
<dbReference type="GO" id="GO:0030544">
    <property type="term" value="F:Hsp70 protein binding"/>
    <property type="evidence" value="ECO:0007669"/>
    <property type="project" value="TreeGrafter"/>
</dbReference>
<feature type="compositionally biased region" description="Basic and acidic residues" evidence="1">
    <location>
        <begin position="157"/>
        <end position="166"/>
    </location>
</feature>
<proteinExistence type="predicted"/>
<dbReference type="InterPro" id="IPR051100">
    <property type="entry name" value="DnaJ_subfamily_B/C"/>
</dbReference>